<evidence type="ECO:0000256" key="4">
    <source>
        <dbReference type="ARBA" id="ARBA00022729"/>
    </source>
</evidence>
<feature type="signal peptide" evidence="6">
    <location>
        <begin position="1"/>
        <end position="19"/>
    </location>
</feature>
<keyword evidence="2" id="KW-0134">Cell wall</keyword>
<keyword evidence="5" id="KW-0325">Glycoprotein</keyword>
<evidence type="ECO:0000313" key="8">
    <source>
        <dbReference type="Proteomes" id="UP000268162"/>
    </source>
</evidence>
<proteinExistence type="predicted"/>
<keyword evidence="8" id="KW-1185">Reference proteome</keyword>
<organism evidence="7 8">
    <name type="scientific">Dimargaris cristalligena</name>
    <dbReference type="NCBI Taxonomy" id="215637"/>
    <lineage>
        <taxon>Eukaryota</taxon>
        <taxon>Fungi</taxon>
        <taxon>Fungi incertae sedis</taxon>
        <taxon>Zoopagomycota</taxon>
        <taxon>Kickxellomycotina</taxon>
        <taxon>Dimargaritomycetes</taxon>
        <taxon>Dimargaritales</taxon>
        <taxon>Dimargaritaceae</taxon>
        <taxon>Dimargaris</taxon>
    </lineage>
</organism>
<reference evidence="8" key="1">
    <citation type="journal article" date="2018" name="Nat. Microbiol.">
        <title>Leveraging single-cell genomics to expand the fungal tree of life.</title>
        <authorList>
            <person name="Ahrendt S.R."/>
            <person name="Quandt C.A."/>
            <person name="Ciobanu D."/>
            <person name="Clum A."/>
            <person name="Salamov A."/>
            <person name="Andreopoulos B."/>
            <person name="Cheng J.F."/>
            <person name="Woyke T."/>
            <person name="Pelin A."/>
            <person name="Henrissat B."/>
            <person name="Reynolds N.K."/>
            <person name="Benny G.L."/>
            <person name="Smith M.E."/>
            <person name="James T.Y."/>
            <person name="Grigoriev I.V."/>
        </authorList>
    </citation>
    <scope>NUCLEOTIDE SEQUENCE [LARGE SCALE GENOMIC DNA]</scope>
    <source>
        <strain evidence="8">RSA 468</strain>
    </source>
</reference>
<dbReference type="InterPro" id="IPR051648">
    <property type="entry name" value="CWI-Assembly_Regulator"/>
</dbReference>
<protein>
    <recommendedName>
        <fullName evidence="9">Receptor L-domain domain-containing protein</fullName>
    </recommendedName>
</protein>
<dbReference type="EMBL" id="ML002211">
    <property type="protein sequence ID" value="RKP40397.1"/>
    <property type="molecule type" value="Genomic_DNA"/>
</dbReference>
<keyword evidence="4 6" id="KW-0732">Signal</keyword>
<comment type="subcellular location">
    <subcellularLocation>
        <location evidence="1">Secreted</location>
        <location evidence="1">Cell wall</location>
    </subcellularLocation>
</comment>
<evidence type="ECO:0000256" key="6">
    <source>
        <dbReference type="SAM" id="SignalP"/>
    </source>
</evidence>
<accession>A0A4Q0A2V0</accession>
<evidence type="ECO:0000313" key="7">
    <source>
        <dbReference type="EMBL" id="RKP40397.1"/>
    </source>
</evidence>
<evidence type="ECO:0000256" key="2">
    <source>
        <dbReference type="ARBA" id="ARBA00022512"/>
    </source>
</evidence>
<evidence type="ECO:0000256" key="1">
    <source>
        <dbReference type="ARBA" id="ARBA00004191"/>
    </source>
</evidence>
<dbReference type="SUPFAM" id="SSF52058">
    <property type="entry name" value="L domain-like"/>
    <property type="match status" value="3"/>
</dbReference>
<dbReference type="STRING" id="215637.A0A4Q0A2V0"/>
<dbReference type="AlphaFoldDB" id="A0A4Q0A2V0"/>
<gene>
    <name evidence="7" type="ORF">BJ085DRAFT_32915</name>
</gene>
<evidence type="ECO:0000256" key="5">
    <source>
        <dbReference type="ARBA" id="ARBA00023180"/>
    </source>
</evidence>
<name>A0A4Q0A2V0_9FUNG</name>
<sequence length="392" mass="43173">MMSYSAWWLFALAASAVSANDCSQDYDIISQDGINDISQCARMSGNIRVASTNLTTLHLPNLTVLRGDLFIKDNDYLKSVELPRLLRLNGALALFKNGVLETLDTPALTYLRSLEAVDNPQLKNVGFPAELRDIDLLRLVGSRVIKLGGIKPQGVGSIEIVDNPEMDTISFNHLVKVHSSLRIANNHETCSLHLPSLTNIGRGLELAHLRIVKAPRLESVGGGVHVHDNWFEEIELDDLTEVEESVRLHNNSQLRVFSLRALERVGGSLVVYNNTQLESIADLDELETVNGDINIRGSFRTLSMLQLEQTAGRIIIKSTERLDCKDIKKNLAIKPASDKWVCQEEVDRNEVIALAESDQSGGKNGAVQPTPGWSMGIALGVTGLMSIVQFLF</sequence>
<feature type="chain" id="PRO_5021013293" description="Receptor L-domain domain-containing protein" evidence="6">
    <location>
        <begin position="20"/>
        <end position="392"/>
    </location>
</feature>
<dbReference type="InterPro" id="IPR036941">
    <property type="entry name" value="Rcpt_L-dom_sf"/>
</dbReference>
<dbReference type="Gene3D" id="3.80.20.20">
    <property type="entry name" value="Receptor L-domain"/>
    <property type="match status" value="1"/>
</dbReference>
<evidence type="ECO:0008006" key="9">
    <source>
        <dbReference type="Google" id="ProtNLM"/>
    </source>
</evidence>
<dbReference type="PANTHER" id="PTHR31018">
    <property type="entry name" value="SPORULATION-SPECIFIC PROTEIN-RELATED"/>
    <property type="match status" value="1"/>
</dbReference>
<dbReference type="Proteomes" id="UP000268162">
    <property type="component" value="Unassembled WGS sequence"/>
</dbReference>
<dbReference type="PANTHER" id="PTHR31018:SF3">
    <property type="entry name" value="RECEPTOR PROTEIN-TYROSINE KINASE"/>
    <property type="match status" value="1"/>
</dbReference>
<evidence type="ECO:0000256" key="3">
    <source>
        <dbReference type="ARBA" id="ARBA00022525"/>
    </source>
</evidence>
<keyword evidence="3" id="KW-0964">Secreted</keyword>